<organism evidence="8 9">
    <name type="scientific">Sulfoacidibacillus thermotolerans</name>
    <name type="common">Acidibacillus sulfuroxidans</name>
    <dbReference type="NCBI Taxonomy" id="1765684"/>
    <lineage>
        <taxon>Bacteria</taxon>
        <taxon>Bacillati</taxon>
        <taxon>Bacillota</taxon>
        <taxon>Bacilli</taxon>
        <taxon>Bacillales</taxon>
        <taxon>Alicyclobacillaceae</taxon>
        <taxon>Sulfoacidibacillus</taxon>
    </lineage>
</organism>
<evidence type="ECO:0000313" key="8">
    <source>
        <dbReference type="EMBL" id="PWI56939.1"/>
    </source>
</evidence>
<dbReference type="InterPro" id="IPR013324">
    <property type="entry name" value="RNA_pol_sigma_r3/r4-like"/>
</dbReference>
<evidence type="ECO:0000256" key="1">
    <source>
        <dbReference type="ARBA" id="ARBA00010641"/>
    </source>
</evidence>
<dbReference type="InterPro" id="IPR036388">
    <property type="entry name" value="WH-like_DNA-bd_sf"/>
</dbReference>
<dbReference type="PANTHER" id="PTHR43133">
    <property type="entry name" value="RNA POLYMERASE ECF-TYPE SIGMA FACTO"/>
    <property type="match status" value="1"/>
</dbReference>
<keyword evidence="2" id="KW-0805">Transcription regulation</keyword>
<dbReference type="Pfam" id="PF04542">
    <property type="entry name" value="Sigma70_r2"/>
    <property type="match status" value="1"/>
</dbReference>
<dbReference type="EMBL" id="MPDK01000022">
    <property type="protein sequence ID" value="PWI56939.1"/>
    <property type="molecule type" value="Genomic_DNA"/>
</dbReference>
<keyword evidence="4" id="KW-0238">DNA-binding</keyword>
<evidence type="ECO:0000256" key="2">
    <source>
        <dbReference type="ARBA" id="ARBA00023015"/>
    </source>
</evidence>
<dbReference type="CDD" id="cd06171">
    <property type="entry name" value="Sigma70_r4"/>
    <property type="match status" value="1"/>
</dbReference>
<dbReference type="InterPro" id="IPR007627">
    <property type="entry name" value="RNA_pol_sigma70_r2"/>
</dbReference>
<dbReference type="Proteomes" id="UP000245380">
    <property type="component" value="Unassembled WGS sequence"/>
</dbReference>
<evidence type="ECO:0008006" key="10">
    <source>
        <dbReference type="Google" id="ProtNLM"/>
    </source>
</evidence>
<evidence type="ECO:0000259" key="7">
    <source>
        <dbReference type="Pfam" id="PF04545"/>
    </source>
</evidence>
<keyword evidence="3" id="KW-0731">Sigma factor</keyword>
<evidence type="ECO:0000256" key="3">
    <source>
        <dbReference type="ARBA" id="ARBA00023082"/>
    </source>
</evidence>
<accession>A0A2U3D6M8</accession>
<dbReference type="GO" id="GO:0003677">
    <property type="term" value="F:DNA binding"/>
    <property type="evidence" value="ECO:0007669"/>
    <property type="project" value="UniProtKB-KW"/>
</dbReference>
<dbReference type="NCBIfam" id="TIGR02937">
    <property type="entry name" value="sigma70-ECF"/>
    <property type="match status" value="1"/>
</dbReference>
<dbReference type="PANTHER" id="PTHR43133:SF62">
    <property type="entry name" value="RNA POLYMERASE SIGMA FACTOR SIGZ"/>
    <property type="match status" value="1"/>
</dbReference>
<evidence type="ECO:0000313" key="9">
    <source>
        <dbReference type="Proteomes" id="UP000245380"/>
    </source>
</evidence>
<protein>
    <recommendedName>
        <fullName evidence="10">RNA polymerase subunit sigma-70</fullName>
    </recommendedName>
</protein>
<comment type="similarity">
    <text evidence="1">Belongs to the sigma-70 factor family. ECF subfamily.</text>
</comment>
<dbReference type="SUPFAM" id="SSF88946">
    <property type="entry name" value="Sigma2 domain of RNA polymerase sigma factors"/>
    <property type="match status" value="1"/>
</dbReference>
<feature type="domain" description="RNA polymerase sigma-70 region 4" evidence="7">
    <location>
        <begin position="126"/>
        <end position="174"/>
    </location>
</feature>
<proteinExistence type="inferred from homology"/>
<evidence type="ECO:0000259" key="6">
    <source>
        <dbReference type="Pfam" id="PF04542"/>
    </source>
</evidence>
<keyword evidence="9" id="KW-1185">Reference proteome</keyword>
<feature type="domain" description="RNA polymerase sigma-70 region 2" evidence="6">
    <location>
        <begin position="22"/>
        <end position="89"/>
    </location>
</feature>
<dbReference type="Gene3D" id="1.10.10.10">
    <property type="entry name" value="Winged helix-like DNA-binding domain superfamily/Winged helix DNA-binding domain"/>
    <property type="match status" value="1"/>
</dbReference>
<dbReference type="InterPro" id="IPR007630">
    <property type="entry name" value="RNA_pol_sigma70_r4"/>
</dbReference>
<reference evidence="8 9" key="1">
    <citation type="submission" date="2016-11" db="EMBL/GenBank/DDBJ databases">
        <title>Comparative genomics of Acidibacillus ferroxidans species.</title>
        <authorList>
            <person name="Oliveira G."/>
            <person name="Nunes G."/>
            <person name="Oliveira R."/>
            <person name="Araujo F."/>
            <person name="Salim A."/>
            <person name="Scholte L."/>
            <person name="Morais D."/>
            <person name="Nancucheo I."/>
            <person name="Johnson D.B."/>
            <person name="Grail B."/>
            <person name="Bittencourt J."/>
            <person name="Valadares R."/>
        </authorList>
    </citation>
    <scope>NUCLEOTIDE SEQUENCE [LARGE SCALE GENOMIC DNA]</scope>
    <source>
        <strain evidence="8 9">Y002</strain>
    </source>
</reference>
<gene>
    <name evidence="8" type="ORF">BM613_11070</name>
</gene>
<name>A0A2U3D6M8_SULT2</name>
<sequence>MVSDEELFALVKEGHGEALAQLYDRYVYRVYAIARKVVADSHAAEEIVQDVFTRIWTTAAFDSKRGQFEHWLYVVTRHIALDYVRKQGRQVDVPDSERVYADCHIPATSSDGMLEWTLREDLQRSLGGLRAEERIVLQLAYMEGHTLTEIAQALGIPLGTVKTRLHQGLRKMRKSMDAWSWEVEG</sequence>
<dbReference type="Gene3D" id="1.10.1740.10">
    <property type="match status" value="1"/>
</dbReference>
<dbReference type="SUPFAM" id="SSF88659">
    <property type="entry name" value="Sigma3 and sigma4 domains of RNA polymerase sigma factors"/>
    <property type="match status" value="1"/>
</dbReference>
<dbReference type="Pfam" id="PF04545">
    <property type="entry name" value="Sigma70_r4"/>
    <property type="match status" value="1"/>
</dbReference>
<evidence type="ECO:0000256" key="4">
    <source>
        <dbReference type="ARBA" id="ARBA00023125"/>
    </source>
</evidence>
<dbReference type="InterPro" id="IPR013325">
    <property type="entry name" value="RNA_pol_sigma_r2"/>
</dbReference>
<evidence type="ECO:0000256" key="5">
    <source>
        <dbReference type="ARBA" id="ARBA00023163"/>
    </source>
</evidence>
<dbReference type="OrthoDB" id="9784272at2"/>
<dbReference type="AlphaFoldDB" id="A0A2U3D6M8"/>
<dbReference type="GO" id="GO:0006352">
    <property type="term" value="P:DNA-templated transcription initiation"/>
    <property type="evidence" value="ECO:0007669"/>
    <property type="project" value="InterPro"/>
</dbReference>
<dbReference type="InterPro" id="IPR014284">
    <property type="entry name" value="RNA_pol_sigma-70_dom"/>
</dbReference>
<dbReference type="GO" id="GO:0016987">
    <property type="term" value="F:sigma factor activity"/>
    <property type="evidence" value="ECO:0007669"/>
    <property type="project" value="UniProtKB-KW"/>
</dbReference>
<keyword evidence="5" id="KW-0804">Transcription</keyword>
<comment type="caution">
    <text evidence="8">The sequence shown here is derived from an EMBL/GenBank/DDBJ whole genome shotgun (WGS) entry which is preliminary data.</text>
</comment>
<dbReference type="InterPro" id="IPR039425">
    <property type="entry name" value="RNA_pol_sigma-70-like"/>
</dbReference>